<proteinExistence type="predicted"/>
<dbReference type="InterPro" id="IPR002372">
    <property type="entry name" value="PQQ_rpt_dom"/>
</dbReference>
<dbReference type="SMART" id="SM00564">
    <property type="entry name" value="PQQ"/>
    <property type="match status" value="4"/>
</dbReference>
<dbReference type="InterPro" id="IPR011047">
    <property type="entry name" value="Quinoprotein_ADH-like_sf"/>
</dbReference>
<sequence length="397" mass="43288">MSFVYKELKAFSPKDNLRLDETFKVAGGVPSADNALAELESESQNPEQLPGTGFLNFRTKAHITAGLVAVNAPAETNYLLVANHKGEIILLQIQGDKVNVAWSLNVPGAIYRTPIVVGEHAFVVTKQGLLVAISIKFDGNGHPIPGTIAWQKHLGLTVFSKLLTTGRIVIVAAISGIQAYDCFFSSENNAGTFGDKLWEHKLDGLVSSPAIDGSTLFIGSEDKHFYALRYGGEGASSLWSYKTEGPIRSKPCISQKGNFVLVGSLDGFVYCFDRVSGQLIWSFPARSAVQSDLVSYVIGNDEYFLFGNDDGSFFCLNSYGKLQWSFKTNGRIRSEALVTGDNVYFGSEDNHLYGLKTITGQLSLKYNTDGNLNGKPVICENRLYIGSTDSFVHGVYI</sequence>
<organism evidence="2 3">
    <name type="scientific">Leptospira ognonensis</name>
    <dbReference type="NCBI Taxonomy" id="2484945"/>
    <lineage>
        <taxon>Bacteria</taxon>
        <taxon>Pseudomonadati</taxon>
        <taxon>Spirochaetota</taxon>
        <taxon>Spirochaetia</taxon>
        <taxon>Leptospirales</taxon>
        <taxon>Leptospiraceae</taxon>
        <taxon>Leptospira</taxon>
    </lineage>
</organism>
<evidence type="ECO:0000259" key="1">
    <source>
        <dbReference type="Pfam" id="PF13360"/>
    </source>
</evidence>
<accession>A0A4R9K0V3</accession>
<dbReference type="EMBL" id="RQGD01000024">
    <property type="protein sequence ID" value="TGL59302.1"/>
    <property type="molecule type" value="Genomic_DNA"/>
</dbReference>
<dbReference type="RefSeq" id="WP_135623491.1">
    <property type="nucleotide sequence ID" value="NZ_RQGD01000024.1"/>
</dbReference>
<dbReference type="Gene3D" id="2.130.10.10">
    <property type="entry name" value="YVTN repeat-like/Quinoprotein amine dehydrogenase"/>
    <property type="match status" value="2"/>
</dbReference>
<dbReference type="OrthoDB" id="355895at2"/>
<comment type="caution">
    <text evidence="2">The sequence shown here is derived from an EMBL/GenBank/DDBJ whole genome shotgun (WGS) entry which is preliminary data.</text>
</comment>
<protein>
    <recommendedName>
        <fullName evidence="1">Pyrrolo-quinoline quinone repeat domain-containing protein</fullName>
    </recommendedName>
</protein>
<gene>
    <name evidence="2" type="ORF">EHQ58_08625</name>
</gene>
<dbReference type="AlphaFoldDB" id="A0A4R9K0V3"/>
<dbReference type="InterPro" id="IPR052091">
    <property type="entry name" value="Beta-ala_Activ/Resist"/>
</dbReference>
<evidence type="ECO:0000313" key="2">
    <source>
        <dbReference type="EMBL" id="TGL59302.1"/>
    </source>
</evidence>
<dbReference type="PANTHER" id="PTHR44394:SF1">
    <property type="entry name" value="BETA-ALANINE-ACTIVATING ENZYME"/>
    <property type="match status" value="1"/>
</dbReference>
<feature type="domain" description="Pyrrolo-quinoline quinone repeat" evidence="1">
    <location>
        <begin position="237"/>
        <end position="387"/>
    </location>
</feature>
<dbReference type="SUPFAM" id="SSF50998">
    <property type="entry name" value="Quinoprotein alcohol dehydrogenase-like"/>
    <property type="match status" value="1"/>
</dbReference>
<dbReference type="Proteomes" id="UP000297693">
    <property type="component" value="Unassembled WGS sequence"/>
</dbReference>
<dbReference type="InterPro" id="IPR018391">
    <property type="entry name" value="PQQ_b-propeller_rpt"/>
</dbReference>
<dbReference type="PANTHER" id="PTHR44394">
    <property type="entry name" value="BETA-ALANINE-ACTIVATING ENZYME"/>
    <property type="match status" value="1"/>
</dbReference>
<dbReference type="InterPro" id="IPR015943">
    <property type="entry name" value="WD40/YVTN_repeat-like_dom_sf"/>
</dbReference>
<name>A0A4R9K0V3_9LEPT</name>
<keyword evidence="3" id="KW-1185">Reference proteome</keyword>
<dbReference type="Pfam" id="PF13360">
    <property type="entry name" value="PQQ_2"/>
    <property type="match status" value="1"/>
</dbReference>
<evidence type="ECO:0000313" key="3">
    <source>
        <dbReference type="Proteomes" id="UP000297693"/>
    </source>
</evidence>
<reference evidence="2" key="1">
    <citation type="journal article" date="2019" name="PLoS Negl. Trop. Dis.">
        <title>Revisiting the worldwide diversity of Leptospira species in the environment.</title>
        <authorList>
            <person name="Vincent A.T."/>
            <person name="Schiettekatte O."/>
            <person name="Bourhy P."/>
            <person name="Veyrier F.J."/>
            <person name="Picardeau M."/>
        </authorList>
    </citation>
    <scope>NUCLEOTIDE SEQUENCE [LARGE SCALE GENOMIC DNA]</scope>
    <source>
        <strain evidence="2">201702476</strain>
    </source>
</reference>
<dbReference type="GO" id="GO:0043041">
    <property type="term" value="P:amino acid activation for nonribosomal peptide biosynthetic process"/>
    <property type="evidence" value="ECO:0007669"/>
    <property type="project" value="TreeGrafter"/>
</dbReference>